<organism evidence="2 3">
    <name type="scientific">Pseudobutyrivibrio ruminis</name>
    <dbReference type="NCBI Taxonomy" id="46206"/>
    <lineage>
        <taxon>Bacteria</taxon>
        <taxon>Bacillati</taxon>
        <taxon>Bacillota</taxon>
        <taxon>Clostridia</taxon>
        <taxon>Lachnospirales</taxon>
        <taxon>Lachnospiraceae</taxon>
        <taxon>Pseudobutyrivibrio</taxon>
    </lineage>
</organism>
<dbReference type="CDD" id="cd00093">
    <property type="entry name" value="HTH_XRE"/>
    <property type="match status" value="1"/>
</dbReference>
<sequence length="99" mass="11280">MYPIIDKIKTGEKIRMLMEANGYSVNDIQEYLGLACVQSIYHWLNGSCLPSIDNLYALSDLLNVSIDDMICGNKLEKINQNIPDRVLHYYDILKDIIAA</sequence>
<evidence type="ECO:0000259" key="1">
    <source>
        <dbReference type="PROSITE" id="PS50943"/>
    </source>
</evidence>
<dbReference type="InterPro" id="IPR001387">
    <property type="entry name" value="Cro/C1-type_HTH"/>
</dbReference>
<evidence type="ECO:0000313" key="3">
    <source>
        <dbReference type="Proteomes" id="UP000182321"/>
    </source>
</evidence>
<dbReference type="Proteomes" id="UP000182321">
    <property type="component" value="Unassembled WGS sequence"/>
</dbReference>
<dbReference type="SUPFAM" id="SSF47413">
    <property type="entry name" value="lambda repressor-like DNA-binding domains"/>
    <property type="match status" value="1"/>
</dbReference>
<gene>
    <name evidence="2" type="ORF">SAMN02910377_01566</name>
</gene>
<feature type="domain" description="HTH cro/C1-type" evidence="1">
    <location>
        <begin position="14"/>
        <end position="69"/>
    </location>
</feature>
<dbReference type="Pfam" id="PF01381">
    <property type="entry name" value="HTH_3"/>
    <property type="match status" value="1"/>
</dbReference>
<proteinExistence type="predicted"/>
<dbReference type="InterPro" id="IPR010982">
    <property type="entry name" value="Lambda_DNA-bd_dom_sf"/>
</dbReference>
<reference evidence="3" key="1">
    <citation type="submission" date="2016-10" db="EMBL/GenBank/DDBJ databases">
        <authorList>
            <person name="Varghese N."/>
        </authorList>
    </citation>
    <scope>NUCLEOTIDE SEQUENCE [LARGE SCALE GENOMIC DNA]</scope>
    <source>
        <strain evidence="3">ACV-9</strain>
    </source>
</reference>
<dbReference type="SMART" id="SM00530">
    <property type="entry name" value="HTH_XRE"/>
    <property type="match status" value="1"/>
</dbReference>
<keyword evidence="3" id="KW-1185">Reference proteome</keyword>
<dbReference type="Gene3D" id="1.10.260.40">
    <property type="entry name" value="lambda repressor-like DNA-binding domains"/>
    <property type="match status" value="1"/>
</dbReference>
<name>A0A1H7J1R0_9FIRM</name>
<protein>
    <submittedName>
        <fullName evidence="2">Helix-turn-helix domain-containing protein</fullName>
    </submittedName>
</protein>
<dbReference type="AlphaFoldDB" id="A0A1H7J1R0"/>
<dbReference type="GO" id="GO:0003677">
    <property type="term" value="F:DNA binding"/>
    <property type="evidence" value="ECO:0007669"/>
    <property type="project" value="InterPro"/>
</dbReference>
<dbReference type="RefSeq" id="WP_074790796.1">
    <property type="nucleotide sequence ID" value="NZ_FNZX01000008.1"/>
</dbReference>
<accession>A0A1H7J1R0</accession>
<dbReference type="EMBL" id="FNZX01000008">
    <property type="protein sequence ID" value="SEK68693.1"/>
    <property type="molecule type" value="Genomic_DNA"/>
</dbReference>
<dbReference type="PROSITE" id="PS50943">
    <property type="entry name" value="HTH_CROC1"/>
    <property type="match status" value="1"/>
</dbReference>
<evidence type="ECO:0000313" key="2">
    <source>
        <dbReference type="EMBL" id="SEK68693.1"/>
    </source>
</evidence>